<dbReference type="KEGG" id="fax:FUAX_06780"/>
<name>A0AAU9D601_9BACT</name>
<evidence type="ECO:0000313" key="2">
    <source>
        <dbReference type="EMBL" id="BDD08246.1"/>
    </source>
</evidence>
<accession>A0AAU9D601</accession>
<keyword evidence="1" id="KW-0812">Transmembrane</keyword>
<evidence type="ECO:0000313" key="3">
    <source>
        <dbReference type="Proteomes" id="UP001348817"/>
    </source>
</evidence>
<evidence type="ECO:0000256" key="1">
    <source>
        <dbReference type="SAM" id="Phobius"/>
    </source>
</evidence>
<protein>
    <submittedName>
        <fullName evidence="2">Uncharacterized protein</fullName>
    </submittedName>
</protein>
<keyword evidence="1" id="KW-1133">Transmembrane helix</keyword>
<feature type="transmembrane region" description="Helical" evidence="1">
    <location>
        <begin position="20"/>
        <end position="40"/>
    </location>
</feature>
<sequence length="85" mass="9480">MNVAVFSVNGDYAKFSEVFRVASISFCSIDIIFLSITTVANMANKIINFETISVYCKGKEKIESKGRSRDPKKVNHHNLSVFLGC</sequence>
<keyword evidence="1" id="KW-0472">Membrane</keyword>
<gene>
    <name evidence="2" type="ORF">FUAX_06780</name>
</gene>
<dbReference type="AlphaFoldDB" id="A0AAU9D601"/>
<dbReference type="Proteomes" id="UP001348817">
    <property type="component" value="Chromosome"/>
</dbReference>
<organism evidence="2 3">
    <name type="scientific">Fulvitalea axinellae</name>
    <dbReference type="NCBI Taxonomy" id="1182444"/>
    <lineage>
        <taxon>Bacteria</taxon>
        <taxon>Pseudomonadati</taxon>
        <taxon>Bacteroidota</taxon>
        <taxon>Cytophagia</taxon>
        <taxon>Cytophagales</taxon>
        <taxon>Persicobacteraceae</taxon>
        <taxon>Fulvitalea</taxon>
    </lineage>
</organism>
<keyword evidence="3" id="KW-1185">Reference proteome</keyword>
<proteinExistence type="predicted"/>
<reference evidence="2 3" key="1">
    <citation type="submission" date="2021-12" db="EMBL/GenBank/DDBJ databases">
        <title>Genome sequencing of bacteria with rrn-lacking chromosome and rrn-plasmid.</title>
        <authorList>
            <person name="Anda M."/>
            <person name="Iwasaki W."/>
        </authorList>
    </citation>
    <scope>NUCLEOTIDE SEQUENCE [LARGE SCALE GENOMIC DNA]</scope>
    <source>
        <strain evidence="2 3">DSM 100852</strain>
    </source>
</reference>
<dbReference type="EMBL" id="AP025314">
    <property type="protein sequence ID" value="BDD08246.1"/>
    <property type="molecule type" value="Genomic_DNA"/>
</dbReference>